<name>A0ABM8IZK4_9CREN</name>
<evidence type="ECO:0000313" key="2">
    <source>
        <dbReference type="Proteomes" id="UP001341135"/>
    </source>
</evidence>
<accession>A0ABM8IZK4</accession>
<dbReference type="EMBL" id="AP028907">
    <property type="protein sequence ID" value="BES81677.1"/>
    <property type="molecule type" value="Genomic_DNA"/>
</dbReference>
<reference evidence="1 2" key="1">
    <citation type="submission" date="2023-09" db="EMBL/GenBank/DDBJ databases">
        <title>Pyrofollis japonicus gen. nov. sp. nov., a novel member of the family Pyrodictiaceae isolated from the Iheya North hydrothermal field.</title>
        <authorList>
            <person name="Miyazaki U."/>
            <person name="Sanari M."/>
            <person name="Tame A."/>
            <person name="Kitajima M."/>
            <person name="Okamoto A."/>
            <person name="Sawayama S."/>
            <person name="Miyazaki J."/>
            <person name="Takai K."/>
            <person name="Nakagawa S."/>
        </authorList>
    </citation>
    <scope>NUCLEOTIDE SEQUENCE [LARGE SCALE GENOMIC DNA]</scope>
    <source>
        <strain evidence="1 2">AV2</strain>
    </source>
</reference>
<keyword evidence="2" id="KW-1185">Reference proteome</keyword>
<protein>
    <submittedName>
        <fullName evidence="1">Uncharacterized protein</fullName>
    </submittedName>
</protein>
<sequence>MWFFCRGRGAQSVLASRGLWRGAWSGPGECKAGTRRAGLRESIYKGPSLLATDLPGGPGVAGVGGPGAVSLSDAEKERLLRALEEDRGFRYALMGLLGSARYWTG</sequence>
<proteinExistence type="predicted"/>
<dbReference type="Proteomes" id="UP001341135">
    <property type="component" value="Chromosome"/>
</dbReference>
<organism evidence="1 2">
    <name type="scientific">Pyrodictium abyssi</name>
    <dbReference type="NCBI Taxonomy" id="54256"/>
    <lineage>
        <taxon>Archaea</taxon>
        <taxon>Thermoproteota</taxon>
        <taxon>Thermoprotei</taxon>
        <taxon>Desulfurococcales</taxon>
        <taxon>Pyrodictiaceae</taxon>
        <taxon>Pyrodictium</taxon>
    </lineage>
</organism>
<evidence type="ECO:0000313" key="1">
    <source>
        <dbReference type="EMBL" id="BES81677.1"/>
    </source>
</evidence>
<gene>
    <name evidence="1" type="ORF">PABY_12440</name>
</gene>